<evidence type="ECO:0000313" key="3">
    <source>
        <dbReference type="EMBL" id="KAH6656120.1"/>
    </source>
</evidence>
<feature type="signal peptide" evidence="2">
    <location>
        <begin position="1"/>
        <end position="20"/>
    </location>
</feature>
<dbReference type="RefSeq" id="XP_045960385.1">
    <property type="nucleotide sequence ID" value="XM_046099951.1"/>
</dbReference>
<evidence type="ECO:0000313" key="4">
    <source>
        <dbReference type="Proteomes" id="UP000758603"/>
    </source>
</evidence>
<keyword evidence="2" id="KW-0732">Signal</keyword>
<protein>
    <submittedName>
        <fullName evidence="3">Uncharacterized protein</fullName>
    </submittedName>
</protein>
<sequence>MSCLYGVLFYILLLLVGADASYITPTFGPNSSQLPVHTSTPSDSINDTPSVTSNTENHITLIQNQNGCLEDPLHPDFTFSLLDPNDGIPFINASGSIHKATKIVDPIPHFRFEKPAESSTDNYDLKLSNSYVAINLDGEVVLTTSRSRGWFWADGCGCFIITSVFKYTCEGGILLDAPDIVSSTLVIQHGALVVKRHSPHYNSTTPGNTSSNSIDSVANDTIAHTSRRKSLPHYSLVLLPSLVYRLEVADLGIYTDQHYPDDQTHFTRKDTKPSQSNESRFEGGINVVTGSNFGACHRSYNDCLDTCRRNFMSCKMQYGNCMRNECRKKYCRGLQRWGCLNLASLYEWTAMGTDAKKAVLSSTHKNCECRSVEPQALRANASTSVFHYQDNHESYGDFIQPGNSRDVKKLFDQLAELLNLVTKILDEKYAGLGSQSTIKMNSETVDEAIDDSSHSMVFIGGYIMTAWLCLAIREYFYRTCNQHLFFPEIKTQRASIITRQKDPLVLEKRRQAKKYRRRRSSLVIGNHNGICLKLRKDNRDKAASSMQANSEQSVELSQLPGFWNHPYPFENAAVSPALNIPSITRRQGDELETLFRELSHLLAHPTRPFYSVHLAVNLMNANQQAIPGRVWAYTFPVAIVTSPKTLRAQATGLLRDDLDCIWTPMTATPNRVSGAVLARYRYLIIIHRHKGGSINTDIYTMSVYDREFQDTRWHDPGVGTPAEVLARQNAVTTWWNNSTYQFAGCPGLGPPTTFHRGYVNFQTCLDLARRQSPLQHVGWTLYNVMAWAIELTIRAHVPVLQTVFPDSVLLATGFNNLTRLHSELFITLYHNRAAGFNNSANFNSPVAVLANYGRNIKNFTYSVLLQHRIQGLPPGAMPSQGAFTLLWMTAVSPLV</sequence>
<name>A0A9P8UQ30_9PEZI</name>
<dbReference type="GeneID" id="70128843"/>
<evidence type="ECO:0000256" key="1">
    <source>
        <dbReference type="SAM" id="MobiDB-lite"/>
    </source>
</evidence>
<gene>
    <name evidence="3" type="ORF">BKA67DRAFT_535015</name>
</gene>
<organism evidence="3 4">
    <name type="scientific">Truncatella angustata</name>
    <dbReference type="NCBI Taxonomy" id="152316"/>
    <lineage>
        <taxon>Eukaryota</taxon>
        <taxon>Fungi</taxon>
        <taxon>Dikarya</taxon>
        <taxon>Ascomycota</taxon>
        <taxon>Pezizomycotina</taxon>
        <taxon>Sordariomycetes</taxon>
        <taxon>Xylariomycetidae</taxon>
        <taxon>Amphisphaeriales</taxon>
        <taxon>Sporocadaceae</taxon>
        <taxon>Truncatella</taxon>
    </lineage>
</organism>
<reference evidence="3" key="1">
    <citation type="journal article" date="2021" name="Nat. Commun.">
        <title>Genetic determinants of endophytism in the Arabidopsis root mycobiome.</title>
        <authorList>
            <person name="Mesny F."/>
            <person name="Miyauchi S."/>
            <person name="Thiergart T."/>
            <person name="Pickel B."/>
            <person name="Atanasova L."/>
            <person name="Karlsson M."/>
            <person name="Huettel B."/>
            <person name="Barry K.W."/>
            <person name="Haridas S."/>
            <person name="Chen C."/>
            <person name="Bauer D."/>
            <person name="Andreopoulos W."/>
            <person name="Pangilinan J."/>
            <person name="LaButti K."/>
            <person name="Riley R."/>
            <person name="Lipzen A."/>
            <person name="Clum A."/>
            <person name="Drula E."/>
            <person name="Henrissat B."/>
            <person name="Kohler A."/>
            <person name="Grigoriev I.V."/>
            <person name="Martin F.M."/>
            <person name="Hacquard S."/>
        </authorList>
    </citation>
    <scope>NUCLEOTIDE SEQUENCE</scope>
    <source>
        <strain evidence="3">MPI-SDFR-AT-0073</strain>
    </source>
</reference>
<feature type="chain" id="PRO_5040278346" evidence="2">
    <location>
        <begin position="21"/>
        <end position="895"/>
    </location>
</feature>
<comment type="caution">
    <text evidence="3">The sequence shown here is derived from an EMBL/GenBank/DDBJ whole genome shotgun (WGS) entry which is preliminary data.</text>
</comment>
<dbReference type="EMBL" id="JAGPXC010000003">
    <property type="protein sequence ID" value="KAH6656120.1"/>
    <property type="molecule type" value="Genomic_DNA"/>
</dbReference>
<proteinExistence type="predicted"/>
<feature type="region of interest" description="Disordered" evidence="1">
    <location>
        <begin position="262"/>
        <end position="281"/>
    </location>
</feature>
<dbReference type="OrthoDB" id="4760834at2759"/>
<accession>A0A9P8UQ30</accession>
<feature type="region of interest" description="Disordered" evidence="1">
    <location>
        <begin position="32"/>
        <end position="51"/>
    </location>
</feature>
<keyword evidence="4" id="KW-1185">Reference proteome</keyword>
<feature type="compositionally biased region" description="Basic and acidic residues" evidence="1">
    <location>
        <begin position="262"/>
        <end position="272"/>
    </location>
</feature>
<dbReference type="Proteomes" id="UP000758603">
    <property type="component" value="Unassembled WGS sequence"/>
</dbReference>
<evidence type="ECO:0000256" key="2">
    <source>
        <dbReference type="SAM" id="SignalP"/>
    </source>
</evidence>
<dbReference type="AlphaFoldDB" id="A0A9P8UQ30"/>